<dbReference type="Proteomes" id="UP000008141">
    <property type="component" value="Unassembled WGS sequence"/>
</dbReference>
<protein>
    <submittedName>
        <fullName evidence="2">Expressed protein</fullName>
    </submittedName>
</protein>
<dbReference type="SUPFAM" id="SSF54518">
    <property type="entry name" value="Tubby C-terminal domain-like"/>
    <property type="match status" value="1"/>
</dbReference>
<organism evidence="3">
    <name type="scientific">Chlorella variabilis</name>
    <name type="common">Green alga</name>
    <dbReference type="NCBI Taxonomy" id="554065"/>
    <lineage>
        <taxon>Eukaryota</taxon>
        <taxon>Viridiplantae</taxon>
        <taxon>Chlorophyta</taxon>
        <taxon>core chlorophytes</taxon>
        <taxon>Trebouxiophyceae</taxon>
        <taxon>Chlorellales</taxon>
        <taxon>Chlorellaceae</taxon>
        <taxon>Chlorella clade</taxon>
        <taxon>Chlorella</taxon>
    </lineage>
</organism>
<dbReference type="EMBL" id="GL433836">
    <property type="protein sequence ID" value="EFN59476.1"/>
    <property type="molecule type" value="Genomic_DNA"/>
</dbReference>
<dbReference type="OrthoDB" id="510779at2759"/>
<dbReference type="AlphaFoldDB" id="E1Z577"/>
<dbReference type="KEGG" id="cvr:CHLNCDRAFT_56773"/>
<keyword evidence="3" id="KW-1185">Reference proteome</keyword>
<dbReference type="RefSeq" id="XP_005851578.1">
    <property type="nucleotide sequence ID" value="XM_005851516.1"/>
</dbReference>
<dbReference type="GeneID" id="17358976"/>
<proteinExistence type="inferred from homology"/>
<dbReference type="InterPro" id="IPR007612">
    <property type="entry name" value="LOR"/>
</dbReference>
<dbReference type="Gene3D" id="2.40.160.200">
    <property type="entry name" value="LURP1-related"/>
    <property type="match status" value="1"/>
</dbReference>
<evidence type="ECO:0000256" key="1">
    <source>
        <dbReference type="ARBA" id="ARBA00005437"/>
    </source>
</evidence>
<name>E1Z577_CHLVA</name>
<evidence type="ECO:0000313" key="2">
    <source>
        <dbReference type="EMBL" id="EFN59476.1"/>
    </source>
</evidence>
<reference evidence="2 3" key="1">
    <citation type="journal article" date="2010" name="Plant Cell">
        <title>The Chlorella variabilis NC64A genome reveals adaptation to photosymbiosis, coevolution with viruses, and cryptic sex.</title>
        <authorList>
            <person name="Blanc G."/>
            <person name="Duncan G."/>
            <person name="Agarkova I."/>
            <person name="Borodovsky M."/>
            <person name="Gurnon J."/>
            <person name="Kuo A."/>
            <person name="Lindquist E."/>
            <person name="Lucas S."/>
            <person name="Pangilinan J."/>
            <person name="Polle J."/>
            <person name="Salamov A."/>
            <person name="Terry A."/>
            <person name="Yamada T."/>
            <person name="Dunigan D.D."/>
            <person name="Grigoriev I.V."/>
            <person name="Claverie J.M."/>
            <person name="Van Etten J.L."/>
        </authorList>
    </citation>
    <scope>NUCLEOTIDE SEQUENCE [LARGE SCALE GENOMIC DNA]</scope>
    <source>
        <strain evidence="2 3">NC64A</strain>
    </source>
</reference>
<dbReference type="InterPro" id="IPR025659">
    <property type="entry name" value="Tubby-like_C"/>
</dbReference>
<sequence>MAGDEAAAPPAAQAAAPPRTPLITCTKHVSQTPQYLYMCTNNTSTFKNESIFKSSDGSLLYRLQNNNGIFRENKVLTDAQGNVVLTAKKFPLSLAKWTICSPSGTVLAKTRTISGMAKYAVEVDVPSARIKPTFTVSPDLSNSQVLMWQNNGKGKEDTTMCTATYGANVALGLVSAAVQDWTYHIVVEPGADAALACCFLIIFTDLLEWNALGGAFGMN</sequence>
<dbReference type="Pfam" id="PF04525">
    <property type="entry name" value="LOR"/>
    <property type="match status" value="1"/>
</dbReference>
<comment type="similarity">
    <text evidence="1">Belongs to the LOR family.</text>
</comment>
<evidence type="ECO:0000313" key="3">
    <source>
        <dbReference type="Proteomes" id="UP000008141"/>
    </source>
</evidence>
<dbReference type="InterPro" id="IPR038595">
    <property type="entry name" value="LOR_sf"/>
</dbReference>
<dbReference type="InParanoid" id="E1Z577"/>
<accession>E1Z577</accession>
<gene>
    <name evidence="2" type="ORF">CHLNCDRAFT_56773</name>
</gene>